<evidence type="ECO:0000313" key="2">
    <source>
        <dbReference type="Proteomes" id="UP000287166"/>
    </source>
</evidence>
<evidence type="ECO:0000313" key="1">
    <source>
        <dbReference type="EMBL" id="GBE83665.1"/>
    </source>
</evidence>
<dbReference type="SUPFAM" id="SSF52047">
    <property type="entry name" value="RNI-like"/>
    <property type="match status" value="1"/>
</dbReference>
<dbReference type="RefSeq" id="XP_027614578.1">
    <property type="nucleotide sequence ID" value="XM_027758777.1"/>
</dbReference>
<dbReference type="EMBL" id="BFAD01000005">
    <property type="protein sequence ID" value="GBE83665.1"/>
    <property type="molecule type" value="Genomic_DNA"/>
</dbReference>
<keyword evidence="2" id="KW-1185">Reference proteome</keyword>
<dbReference type="OrthoDB" id="3222238at2759"/>
<proteinExistence type="predicted"/>
<organism evidence="1 2">
    <name type="scientific">Sparassis crispa</name>
    <dbReference type="NCBI Taxonomy" id="139825"/>
    <lineage>
        <taxon>Eukaryota</taxon>
        <taxon>Fungi</taxon>
        <taxon>Dikarya</taxon>
        <taxon>Basidiomycota</taxon>
        <taxon>Agaricomycotina</taxon>
        <taxon>Agaricomycetes</taxon>
        <taxon>Polyporales</taxon>
        <taxon>Sparassidaceae</taxon>
        <taxon>Sparassis</taxon>
    </lineage>
</organism>
<accession>A0A401GN72</accession>
<dbReference type="InterPro" id="IPR032675">
    <property type="entry name" value="LRR_dom_sf"/>
</dbReference>
<evidence type="ECO:0008006" key="3">
    <source>
        <dbReference type="Google" id="ProtNLM"/>
    </source>
</evidence>
<dbReference type="InParanoid" id="A0A401GN72"/>
<dbReference type="AlphaFoldDB" id="A0A401GN72"/>
<name>A0A401GN72_9APHY</name>
<reference evidence="1 2" key="1">
    <citation type="journal article" date="2018" name="Sci. Rep.">
        <title>Genome sequence of the cauliflower mushroom Sparassis crispa (Hanabiratake) and its association with beneficial usage.</title>
        <authorList>
            <person name="Kiyama R."/>
            <person name="Furutani Y."/>
            <person name="Kawaguchi K."/>
            <person name="Nakanishi T."/>
        </authorList>
    </citation>
    <scope>NUCLEOTIDE SEQUENCE [LARGE SCALE GENOMIC DNA]</scope>
</reference>
<dbReference type="Proteomes" id="UP000287166">
    <property type="component" value="Unassembled WGS sequence"/>
</dbReference>
<protein>
    <recommendedName>
        <fullName evidence="3">F-box domain-containing protein</fullName>
    </recommendedName>
</protein>
<dbReference type="Gene3D" id="3.80.10.10">
    <property type="entry name" value="Ribonuclease Inhibitor"/>
    <property type="match status" value="1"/>
</dbReference>
<comment type="caution">
    <text evidence="1">The sequence shown here is derived from an EMBL/GenBank/DDBJ whole genome shotgun (WGS) entry which is preliminary data.</text>
</comment>
<gene>
    <name evidence="1" type="ORF">SCP_0507200</name>
</gene>
<dbReference type="GeneID" id="38780582"/>
<sequence length="460" mass="49997">MALIPPRAEDGRSCADVVQEHVLLQGRSRFQYYARRVRFLKVPCSYQYSSTDSRGHTIDIVSRLASLCSSVEVLFPSLISLEWEQSSPHGNELFAFLSPTLSHLNFWVGSRYRGELEPLAGTQDNSTLEQLTGALSSVAPFLRTLRLSGSSPRRPLAFGPAFSQLRALVLNGTTTSTTLSSCAALESLSELTIGLLDTDLDALTPCVGFPALETLAVTGSFSSISHLLCTISSTSLRSFVMPDLYPTPESWRDCSGCFAALAAQFAPSLRLIKINCYLEGDGIGENDSTALGLMDVLNPLLALHLLEDFTIELRGVPLSSSDQDVREMAVAWPRLVNFALGYTPGSASPSVYSLSEFARHCPDLVVLHLLRMEIPAHPPVEPETQQSSKHGLQSMLFAGRHDPIWEPQASQLAKFLDHTFPGLQPDCLHASGWAHVVAALGRLRSSRMEVAATSVADDAP</sequence>